<dbReference type="GO" id="GO:0005886">
    <property type="term" value="C:plasma membrane"/>
    <property type="evidence" value="ECO:0007669"/>
    <property type="project" value="TreeGrafter"/>
</dbReference>
<keyword evidence="4 10" id="KW-0812">Transmembrane</keyword>
<dbReference type="EMBL" id="SUNJ01004188">
    <property type="protein sequence ID" value="TPP64640.1"/>
    <property type="molecule type" value="Genomic_DNA"/>
</dbReference>
<evidence type="ECO:0000256" key="9">
    <source>
        <dbReference type="ARBA" id="ARBA00023180"/>
    </source>
</evidence>
<evidence type="ECO:0000259" key="12">
    <source>
        <dbReference type="Pfam" id="PF18266"/>
    </source>
</evidence>
<dbReference type="AlphaFoldDB" id="A0A504Z505"/>
<dbReference type="STRING" id="46835.A0A504Z505"/>
<evidence type="ECO:0000256" key="7">
    <source>
        <dbReference type="ARBA" id="ARBA00022989"/>
    </source>
</evidence>
<sequence>MRNQGLSAGEIFTYLIISLLAVELESSFEESIYHYLPEESLSYCSRKLNISNQVGCSSKLGGSAGVLWMANNSNDVILILSESVSRDIMLALDFHLFINVSLMRDVRSSPLVSGLLVFAPLHHVDLLTFSESSGCPNSESSFYGPQRECNVTPMWNPAGSGYSSIDWPFPVALVQDPNNLIKNALLSCFSQFNVHPMDDTRCTVEINSPMSAVHSATVCNRRQYLMSLQVFKEPDVFCDELTGVNIVLSTSNTSHQPSLTADGVTSNNVTTRAPNNSLLVLSRMDARSMFERSGFGSEGVLPGLAVLLSTAVHLLRQPAFKLSQLKRDLFFVFLDNEAYNFMGAGRLNYDLHEELLARYTGYPLGWKHVYAVIELGELGLPTNGTHGQPTYYMLSDRSIHNQCPRSDLKDSAPFFQTTETTNRLMDQLAHAAERQGQLLFQQADDFKIDLPLPPTASLQSLLSSAPTPLAHLYLSDYVEPPMTNPYFESFLDKGWPPPKNLMADQQLLNLANTLSDALYMEVVRDASPIPEKILTPTPGDFMECFVHDPNCSLFRRFLNPSDITFLASLNSPLPTQTYLPLGDHELKLSHLINVLLMGLTGELTEKPSCPEYTGQPYVYLMGYFNGSEHCYRTMLDLATRFVLFRRGQPISPAWVRSRLVTTNRYIRWYRHSSFFVDHVSLALGILLIIMAAICAFQLRPLLNIHASQATTLESAERESPAQPGAVNA</sequence>
<dbReference type="GO" id="GO:0016485">
    <property type="term" value="P:protein processing"/>
    <property type="evidence" value="ECO:0007669"/>
    <property type="project" value="InterPro"/>
</dbReference>
<evidence type="ECO:0000256" key="2">
    <source>
        <dbReference type="ARBA" id="ARBA00007717"/>
    </source>
</evidence>
<dbReference type="InterPro" id="IPR041084">
    <property type="entry name" value="Ncstrn_small"/>
</dbReference>
<evidence type="ECO:0000256" key="3">
    <source>
        <dbReference type="ARBA" id="ARBA00015303"/>
    </source>
</evidence>
<name>A0A504Z505_FASGI</name>
<dbReference type="OrthoDB" id="755951at2759"/>
<dbReference type="SUPFAM" id="SSF53187">
    <property type="entry name" value="Zn-dependent exopeptidases"/>
    <property type="match status" value="1"/>
</dbReference>
<comment type="caution">
    <text evidence="13">The sequence shown here is derived from an EMBL/GenBank/DDBJ whole genome shotgun (WGS) entry which is preliminary data.</text>
</comment>
<keyword evidence="9" id="KW-0325">Glycoprotein</keyword>
<evidence type="ECO:0000256" key="8">
    <source>
        <dbReference type="ARBA" id="ARBA00023136"/>
    </source>
</evidence>
<organism evidence="13 14">
    <name type="scientific">Fasciola gigantica</name>
    <name type="common">Giant liver fluke</name>
    <dbReference type="NCBI Taxonomy" id="46835"/>
    <lineage>
        <taxon>Eukaryota</taxon>
        <taxon>Metazoa</taxon>
        <taxon>Spiralia</taxon>
        <taxon>Lophotrochozoa</taxon>
        <taxon>Platyhelminthes</taxon>
        <taxon>Trematoda</taxon>
        <taxon>Digenea</taxon>
        <taxon>Plagiorchiida</taxon>
        <taxon>Echinostomata</taxon>
        <taxon>Echinostomatoidea</taxon>
        <taxon>Fasciolidae</taxon>
        <taxon>Fasciola</taxon>
    </lineage>
</organism>
<evidence type="ECO:0000256" key="1">
    <source>
        <dbReference type="ARBA" id="ARBA00004479"/>
    </source>
</evidence>
<dbReference type="Proteomes" id="UP000316759">
    <property type="component" value="Unassembled WGS sequence"/>
</dbReference>
<dbReference type="GO" id="GO:0007219">
    <property type="term" value="P:Notch signaling pathway"/>
    <property type="evidence" value="ECO:0007669"/>
    <property type="project" value="UniProtKB-KW"/>
</dbReference>
<dbReference type="Pfam" id="PF05450">
    <property type="entry name" value="Nicastrin"/>
    <property type="match status" value="1"/>
</dbReference>
<keyword evidence="5 11" id="KW-0732">Signal</keyword>
<comment type="subcellular location">
    <subcellularLocation>
        <location evidence="1">Membrane</location>
        <topology evidence="1">Single-pass type I membrane protein</topology>
    </subcellularLocation>
</comment>
<comment type="similarity">
    <text evidence="2">Belongs to the nicastrin family.</text>
</comment>
<evidence type="ECO:0000256" key="10">
    <source>
        <dbReference type="SAM" id="Phobius"/>
    </source>
</evidence>
<evidence type="ECO:0000256" key="6">
    <source>
        <dbReference type="ARBA" id="ARBA00022976"/>
    </source>
</evidence>
<evidence type="ECO:0000256" key="5">
    <source>
        <dbReference type="ARBA" id="ARBA00022729"/>
    </source>
</evidence>
<dbReference type="PANTHER" id="PTHR21092">
    <property type="entry name" value="NICASTRIN"/>
    <property type="match status" value="1"/>
</dbReference>
<gene>
    <name evidence="13" type="ORF">FGIG_00979</name>
</gene>
<dbReference type="InterPro" id="IPR008710">
    <property type="entry name" value="Nicastrin"/>
</dbReference>
<keyword evidence="7 10" id="KW-1133">Transmembrane helix</keyword>
<feature type="chain" id="PRO_5021491894" description="Nicastrin" evidence="11">
    <location>
        <begin position="22"/>
        <end position="728"/>
    </location>
</feature>
<evidence type="ECO:0000313" key="14">
    <source>
        <dbReference type="Proteomes" id="UP000316759"/>
    </source>
</evidence>
<keyword evidence="8 10" id="KW-0472">Membrane</keyword>
<accession>A0A504Z505</accession>
<protein>
    <recommendedName>
        <fullName evidence="3">Nicastrin</fullName>
    </recommendedName>
</protein>
<feature type="signal peptide" evidence="11">
    <location>
        <begin position="1"/>
        <end position="21"/>
    </location>
</feature>
<evidence type="ECO:0000256" key="11">
    <source>
        <dbReference type="SAM" id="SignalP"/>
    </source>
</evidence>
<keyword evidence="6" id="KW-0914">Notch signaling pathway</keyword>
<proteinExistence type="inferred from homology"/>
<dbReference type="PANTHER" id="PTHR21092:SF0">
    <property type="entry name" value="NICASTRIN"/>
    <property type="match status" value="1"/>
</dbReference>
<evidence type="ECO:0000313" key="13">
    <source>
        <dbReference type="EMBL" id="TPP64640.1"/>
    </source>
</evidence>
<feature type="transmembrane region" description="Helical" evidence="10">
    <location>
        <begin position="679"/>
        <end position="698"/>
    </location>
</feature>
<feature type="domain" description="Nicastrin small lobe" evidence="12">
    <location>
        <begin position="44"/>
        <end position="212"/>
    </location>
</feature>
<evidence type="ECO:0000256" key="4">
    <source>
        <dbReference type="ARBA" id="ARBA00022692"/>
    </source>
</evidence>
<dbReference type="GO" id="GO:0007220">
    <property type="term" value="P:Notch receptor processing"/>
    <property type="evidence" value="ECO:0007669"/>
    <property type="project" value="TreeGrafter"/>
</dbReference>
<dbReference type="Pfam" id="PF18266">
    <property type="entry name" value="Ncstrn_small"/>
    <property type="match status" value="1"/>
</dbReference>
<reference evidence="13 14" key="1">
    <citation type="submission" date="2019-04" db="EMBL/GenBank/DDBJ databases">
        <title>Annotation for the trematode Fasciola gigantica.</title>
        <authorList>
            <person name="Choi Y.-J."/>
        </authorList>
    </citation>
    <scope>NUCLEOTIDE SEQUENCE [LARGE SCALE GENOMIC DNA]</scope>
    <source>
        <strain evidence="13">Uganda_cow_1</strain>
    </source>
</reference>
<keyword evidence="14" id="KW-1185">Reference proteome</keyword>